<evidence type="ECO:0000256" key="4">
    <source>
        <dbReference type="ARBA" id="ARBA00023136"/>
    </source>
</evidence>
<feature type="domain" description="SusD-like N-terminal" evidence="8">
    <location>
        <begin position="74"/>
        <end position="221"/>
    </location>
</feature>
<dbReference type="InterPro" id="IPR033985">
    <property type="entry name" value="SusD-like_N"/>
</dbReference>
<evidence type="ECO:0000313" key="10">
    <source>
        <dbReference type="Proteomes" id="UP000661715"/>
    </source>
</evidence>
<gene>
    <name evidence="9" type="ORF">B6A10_12995</name>
</gene>
<protein>
    <recommendedName>
        <fullName evidence="11">Starch-binding associating with outer membrane</fullName>
    </recommendedName>
</protein>
<feature type="domain" description="RagB/SusD" evidence="7">
    <location>
        <begin position="362"/>
        <end position="598"/>
    </location>
</feature>
<sequence>MKKILNIKNTALAIVLVFFAVACNLDETNYSTADTEIAYQSPEGFESLVNYGYDALYYFYGKLDGIGPQEMGTDLWWAESYLAGFVKYGSDLSTTQGQNQVFWQGFYATINYANLAIYYVDKVVGYTQAEREAKVAEAHFLRGWSYLQLVEQYGAVVLRTLPSTVNTEAENFPVRSSEEKIYELILSDLEFAAAHLPVSQGAEKGRASKKAALGMLAKAYLQRTRLGDEALYAGKALATAKELIDNQSSYGCGLWTSTATESGYKQLWDGSNNKNNKEFLFLESNDEVNFLNPESSNRGRTRQYYLMDLKTIGAEWGTTEKNCAWYGRANDRGLKPTKYLLTEVFEPVKNPADTRFEETFFTEYYNSRWADYTITQNMVTKYGKNQSLVGHVIKNTAGTYTAGQVFYDGRTNFYGVNASGNVNMVDNDMDGYLDGISVFTPNYEMTDAEKKDLPFLVVTPKEQFETNNKWVTAASGTLGSAYKDCYPSFRKFSSIQWIYNNQRWLGDVPILRLGDVYLIAAEAALRENNDQTTAATYLNTLRKRAAVTSRENEMVVAPSAVTLDFILKERARELAGEQVRWEDLKRFGKLNNAYLNVTNPDITGFVDGKNIVRPIPQAFLDAIGNAQEFGSNGY</sequence>
<evidence type="ECO:0000256" key="5">
    <source>
        <dbReference type="ARBA" id="ARBA00023237"/>
    </source>
</evidence>
<keyword evidence="10" id="KW-1185">Reference proteome</keyword>
<dbReference type="Pfam" id="PF14322">
    <property type="entry name" value="SusD-like_3"/>
    <property type="match status" value="1"/>
</dbReference>
<feature type="chain" id="PRO_5045996090" description="Starch-binding associating with outer membrane" evidence="6">
    <location>
        <begin position="23"/>
        <end position="634"/>
    </location>
</feature>
<feature type="signal peptide" evidence="6">
    <location>
        <begin position="1"/>
        <end position="22"/>
    </location>
</feature>
<name>A0ABR7UT59_9FLAO</name>
<reference evidence="9 10" key="1">
    <citation type="journal article" date="2020" name="Microbiol. Res.">
        <title>Flavobacterium pokkalii sp. nov., a novel plant growth promoting native rhizobacteria isolated from pokkali rice grown in coastal saline affected agricultural regions of southern India, Kerala.</title>
        <authorList>
            <person name="Menon R.R."/>
            <person name="Kumari S."/>
            <person name="Viver T."/>
            <person name="Rameshkumar N."/>
        </authorList>
    </citation>
    <scope>NUCLEOTIDE SEQUENCE [LARGE SCALE GENOMIC DNA]</scope>
    <source>
        <strain evidence="9 10">L1I52</strain>
    </source>
</reference>
<dbReference type="Gene3D" id="1.25.40.390">
    <property type="match status" value="1"/>
</dbReference>
<organism evidence="9 10">
    <name type="scientific">Flavobacterium pokkalii</name>
    <dbReference type="NCBI Taxonomy" id="1940408"/>
    <lineage>
        <taxon>Bacteria</taxon>
        <taxon>Pseudomonadati</taxon>
        <taxon>Bacteroidota</taxon>
        <taxon>Flavobacteriia</taxon>
        <taxon>Flavobacteriales</taxon>
        <taxon>Flavobacteriaceae</taxon>
        <taxon>Flavobacterium</taxon>
    </lineage>
</organism>
<evidence type="ECO:0000256" key="2">
    <source>
        <dbReference type="ARBA" id="ARBA00006275"/>
    </source>
</evidence>
<keyword evidence="5" id="KW-0998">Cell outer membrane</keyword>
<dbReference type="SUPFAM" id="SSF48452">
    <property type="entry name" value="TPR-like"/>
    <property type="match status" value="1"/>
</dbReference>
<dbReference type="Proteomes" id="UP000661715">
    <property type="component" value="Unassembled WGS sequence"/>
</dbReference>
<keyword evidence="4" id="KW-0472">Membrane</keyword>
<evidence type="ECO:0000259" key="8">
    <source>
        <dbReference type="Pfam" id="PF14322"/>
    </source>
</evidence>
<evidence type="ECO:0000256" key="6">
    <source>
        <dbReference type="SAM" id="SignalP"/>
    </source>
</evidence>
<proteinExistence type="inferred from homology"/>
<keyword evidence="3 6" id="KW-0732">Signal</keyword>
<dbReference type="EMBL" id="NASZ01000022">
    <property type="protein sequence ID" value="MBD0726092.1"/>
    <property type="molecule type" value="Genomic_DNA"/>
</dbReference>
<evidence type="ECO:0000256" key="1">
    <source>
        <dbReference type="ARBA" id="ARBA00004442"/>
    </source>
</evidence>
<dbReference type="PROSITE" id="PS51257">
    <property type="entry name" value="PROKAR_LIPOPROTEIN"/>
    <property type="match status" value="1"/>
</dbReference>
<dbReference type="Pfam" id="PF07980">
    <property type="entry name" value="SusD_RagB"/>
    <property type="match status" value="1"/>
</dbReference>
<evidence type="ECO:0000259" key="7">
    <source>
        <dbReference type="Pfam" id="PF07980"/>
    </source>
</evidence>
<accession>A0ABR7UT59</accession>
<comment type="subcellular location">
    <subcellularLocation>
        <location evidence="1">Cell outer membrane</location>
    </subcellularLocation>
</comment>
<evidence type="ECO:0008006" key="11">
    <source>
        <dbReference type="Google" id="ProtNLM"/>
    </source>
</evidence>
<dbReference type="InterPro" id="IPR011990">
    <property type="entry name" value="TPR-like_helical_dom_sf"/>
</dbReference>
<evidence type="ECO:0000256" key="3">
    <source>
        <dbReference type="ARBA" id="ARBA00022729"/>
    </source>
</evidence>
<dbReference type="RefSeq" id="WP_188221200.1">
    <property type="nucleotide sequence ID" value="NZ_NASZ01000022.1"/>
</dbReference>
<comment type="similarity">
    <text evidence="2">Belongs to the SusD family.</text>
</comment>
<dbReference type="InterPro" id="IPR012944">
    <property type="entry name" value="SusD_RagB_dom"/>
</dbReference>
<comment type="caution">
    <text evidence="9">The sequence shown here is derived from an EMBL/GenBank/DDBJ whole genome shotgun (WGS) entry which is preliminary data.</text>
</comment>
<evidence type="ECO:0000313" key="9">
    <source>
        <dbReference type="EMBL" id="MBD0726092.1"/>
    </source>
</evidence>